<protein>
    <submittedName>
        <fullName evidence="1">Uncharacterized protein</fullName>
    </submittedName>
</protein>
<sequence length="113" mass="13385">MTAQDLSFKELQICALLYSTKNSVLFELQVFMYVTNGLSGSIIHDKWVENIFNGTWYNKPFCTIHYDVILRLQSQRLIRRCEEHNTVFYILDIRKENEKFFDELKVQIAIGSI</sequence>
<evidence type="ECO:0000313" key="1">
    <source>
        <dbReference type="EMBL" id="KKM06875.1"/>
    </source>
</evidence>
<name>A0A0F9H761_9ZZZZ</name>
<organism evidence="1">
    <name type="scientific">marine sediment metagenome</name>
    <dbReference type="NCBI Taxonomy" id="412755"/>
    <lineage>
        <taxon>unclassified sequences</taxon>
        <taxon>metagenomes</taxon>
        <taxon>ecological metagenomes</taxon>
    </lineage>
</organism>
<reference evidence="1" key="1">
    <citation type="journal article" date="2015" name="Nature">
        <title>Complex archaea that bridge the gap between prokaryotes and eukaryotes.</title>
        <authorList>
            <person name="Spang A."/>
            <person name="Saw J.H."/>
            <person name="Jorgensen S.L."/>
            <person name="Zaremba-Niedzwiedzka K."/>
            <person name="Martijn J."/>
            <person name="Lind A.E."/>
            <person name="van Eijk R."/>
            <person name="Schleper C."/>
            <person name="Guy L."/>
            <person name="Ettema T.J."/>
        </authorList>
    </citation>
    <scope>NUCLEOTIDE SEQUENCE</scope>
</reference>
<comment type="caution">
    <text evidence="1">The sequence shown here is derived from an EMBL/GenBank/DDBJ whole genome shotgun (WGS) entry which is preliminary data.</text>
</comment>
<accession>A0A0F9H761</accession>
<dbReference type="AlphaFoldDB" id="A0A0F9H761"/>
<proteinExistence type="predicted"/>
<gene>
    <name evidence="1" type="ORF">LCGC14_1739590</name>
</gene>
<dbReference type="EMBL" id="LAZR01015897">
    <property type="protein sequence ID" value="KKM06875.1"/>
    <property type="molecule type" value="Genomic_DNA"/>
</dbReference>